<dbReference type="Gene3D" id="3.40.720.10">
    <property type="entry name" value="Alkaline Phosphatase, subunit A"/>
    <property type="match status" value="2"/>
</dbReference>
<evidence type="ECO:0000256" key="1">
    <source>
        <dbReference type="SAM" id="SignalP"/>
    </source>
</evidence>
<sequence>MSIPRLSLLAAAVFLNSSHHAWSQAPEPITRPNFVFILTDDQRYDQLGCTGNEIIQTPEIDKLAAEGVLFGNAHVTSAICTPSRVSILLSQFERKHGVNFNSGTSVSEAAWEQSYPVVMRKNGYYTGYIGKNHAPIGKGGYESGVMEKSFDYWYAGHGHIRFYSKLANDIFKGAKADTEVEILDEGIQDFLANEHTLQGARHFLDERPDRKPFCLSICLNVPHGAAVKEMKQKESDPEIYRSLYRDKDIPFPRNFVTWDSIREPKLPADIHFPEERQSGYNMVSEEQTLREMMIRSMQTVTGIDKMVGNLRRTLEKKGLAENTIIVLSSDHGLMWGEFGLGGKALCYEVCTHVPLIIYNPKDKSTGEKRTSGELVQSIDIAPTMLDFAGIEAPETFQGKSLKPLLEGKVGSVREHLYTENLWSTQFGNPRCESVQDKEWKYIRYYKNQNMRASAKESAAKLVGMNINSMLYAVHDPDIALYRTYVEGPLNGEPAVYEELYHLAKDPDETTNLAADPAHSGQLEKLRKVWELEIKKARGEGKPEIHRYTNDSMAESGGGTFHD</sequence>
<feature type="chain" id="PRO_5046715609" evidence="1">
    <location>
        <begin position="22"/>
        <end position="562"/>
    </location>
</feature>
<dbReference type="PANTHER" id="PTHR43751:SF1">
    <property type="entry name" value="SULFATASE ATSG-RELATED"/>
    <property type="match status" value="1"/>
</dbReference>
<gene>
    <name evidence="3" type="ORF">ACFSSA_00425</name>
</gene>
<dbReference type="PANTHER" id="PTHR43751">
    <property type="entry name" value="SULFATASE"/>
    <property type="match status" value="1"/>
</dbReference>
<dbReference type="SUPFAM" id="SSF53649">
    <property type="entry name" value="Alkaline phosphatase-like"/>
    <property type="match status" value="1"/>
</dbReference>
<evidence type="ECO:0000259" key="2">
    <source>
        <dbReference type="Pfam" id="PF00884"/>
    </source>
</evidence>
<dbReference type="InterPro" id="IPR000917">
    <property type="entry name" value="Sulfatase_N"/>
</dbReference>
<evidence type="ECO:0000313" key="3">
    <source>
        <dbReference type="EMBL" id="MFD2255127.1"/>
    </source>
</evidence>
<protein>
    <submittedName>
        <fullName evidence="3">Sulfatase-like hydrolase/transferase</fullName>
    </submittedName>
</protein>
<dbReference type="RefSeq" id="WP_386817789.1">
    <property type="nucleotide sequence ID" value="NZ_JBHUIT010000001.1"/>
</dbReference>
<name>A0ABW5D251_9BACT</name>
<dbReference type="InterPro" id="IPR052701">
    <property type="entry name" value="GAG_Ulvan_Degrading_Sulfatases"/>
</dbReference>
<accession>A0ABW5D251</accession>
<feature type="domain" description="Sulfatase N-terminal" evidence="2">
    <location>
        <begin position="32"/>
        <end position="390"/>
    </location>
</feature>
<proteinExistence type="predicted"/>
<organism evidence="3 4">
    <name type="scientific">Luteolibacter algae</name>
    <dbReference type="NCBI Taxonomy" id="454151"/>
    <lineage>
        <taxon>Bacteria</taxon>
        <taxon>Pseudomonadati</taxon>
        <taxon>Verrucomicrobiota</taxon>
        <taxon>Verrucomicrobiia</taxon>
        <taxon>Verrucomicrobiales</taxon>
        <taxon>Verrucomicrobiaceae</taxon>
        <taxon>Luteolibacter</taxon>
    </lineage>
</organism>
<comment type="caution">
    <text evidence="3">The sequence shown here is derived from an EMBL/GenBank/DDBJ whole genome shotgun (WGS) entry which is preliminary data.</text>
</comment>
<dbReference type="Pfam" id="PF00884">
    <property type="entry name" value="Sulfatase"/>
    <property type="match status" value="1"/>
</dbReference>
<dbReference type="InterPro" id="IPR017850">
    <property type="entry name" value="Alkaline_phosphatase_core_sf"/>
</dbReference>
<reference evidence="4" key="1">
    <citation type="journal article" date="2019" name="Int. J. Syst. Evol. Microbiol.">
        <title>The Global Catalogue of Microorganisms (GCM) 10K type strain sequencing project: providing services to taxonomists for standard genome sequencing and annotation.</title>
        <authorList>
            <consortium name="The Broad Institute Genomics Platform"/>
            <consortium name="The Broad Institute Genome Sequencing Center for Infectious Disease"/>
            <person name="Wu L."/>
            <person name="Ma J."/>
        </authorList>
    </citation>
    <scope>NUCLEOTIDE SEQUENCE [LARGE SCALE GENOMIC DNA]</scope>
    <source>
        <strain evidence="4">CGMCC 4.7106</strain>
    </source>
</reference>
<dbReference type="EMBL" id="JBHUIT010000001">
    <property type="protein sequence ID" value="MFD2255127.1"/>
    <property type="molecule type" value="Genomic_DNA"/>
</dbReference>
<keyword evidence="4" id="KW-1185">Reference proteome</keyword>
<feature type="signal peptide" evidence="1">
    <location>
        <begin position="1"/>
        <end position="21"/>
    </location>
</feature>
<dbReference type="Proteomes" id="UP001597375">
    <property type="component" value="Unassembled WGS sequence"/>
</dbReference>
<keyword evidence="1" id="KW-0732">Signal</keyword>
<evidence type="ECO:0000313" key="4">
    <source>
        <dbReference type="Proteomes" id="UP001597375"/>
    </source>
</evidence>